<keyword evidence="1" id="KW-1133">Transmembrane helix</keyword>
<sequence length="162" mass="19110">MGAIDRTDMMISFNDSTRKTTKWYRKLAFHLLDITVLNAFFMFILVNASTKKISFLEFRMNLIRQIFESHHTPKEKRTVPRAIALSGDKHPLRLTGRHFPRPMPTREGQTRKIQKRCYVCSNTKTQDKKRKDTQYECPDCNVALCVYPCFALFHTKKNFLKC</sequence>
<accession>A0A1B6EQ72</accession>
<feature type="transmembrane region" description="Helical" evidence="1">
    <location>
        <begin position="27"/>
        <end position="46"/>
    </location>
</feature>
<keyword evidence="1" id="KW-0812">Transmembrane</keyword>
<proteinExistence type="predicted"/>
<evidence type="ECO:0000313" key="3">
    <source>
        <dbReference type="EMBL" id="JAS40078.1"/>
    </source>
</evidence>
<dbReference type="Pfam" id="PF13842">
    <property type="entry name" value="zf-Tnp_2"/>
    <property type="match status" value="1"/>
</dbReference>
<evidence type="ECO:0000256" key="1">
    <source>
        <dbReference type="SAM" id="Phobius"/>
    </source>
</evidence>
<name>A0A1B6EQ72_9HEMI</name>
<feature type="domain" description="PiggyBac transposable element-derived protein 4 C-terminal zinc-finger" evidence="2">
    <location>
        <begin position="111"/>
        <end position="154"/>
    </location>
</feature>
<organism evidence="3">
    <name type="scientific">Cuerna arida</name>
    <dbReference type="NCBI Taxonomy" id="1464854"/>
    <lineage>
        <taxon>Eukaryota</taxon>
        <taxon>Metazoa</taxon>
        <taxon>Ecdysozoa</taxon>
        <taxon>Arthropoda</taxon>
        <taxon>Hexapoda</taxon>
        <taxon>Insecta</taxon>
        <taxon>Pterygota</taxon>
        <taxon>Neoptera</taxon>
        <taxon>Paraneoptera</taxon>
        <taxon>Hemiptera</taxon>
        <taxon>Auchenorrhyncha</taxon>
        <taxon>Membracoidea</taxon>
        <taxon>Cicadellidae</taxon>
        <taxon>Cicadellinae</taxon>
        <taxon>Proconiini</taxon>
        <taxon>Cuerna</taxon>
    </lineage>
</organism>
<dbReference type="EMBL" id="GECZ01029691">
    <property type="protein sequence ID" value="JAS40078.1"/>
    <property type="molecule type" value="Transcribed_RNA"/>
</dbReference>
<keyword evidence="1" id="KW-0472">Membrane</keyword>
<dbReference type="InterPro" id="IPR032718">
    <property type="entry name" value="PGBD4_Znf_C"/>
</dbReference>
<gene>
    <name evidence="3" type="ORF">g.24018</name>
    <name evidence="4" type="ORF">g.24020</name>
</gene>
<dbReference type="AlphaFoldDB" id="A0A1B6EQ72"/>
<dbReference type="EMBL" id="GECZ01011378">
    <property type="protein sequence ID" value="JAS58391.1"/>
    <property type="molecule type" value="Transcribed_RNA"/>
</dbReference>
<reference evidence="3" key="1">
    <citation type="submission" date="2015-11" db="EMBL/GenBank/DDBJ databases">
        <title>De novo transcriptome assembly of four potential Pierce s Disease insect vectors from Arizona vineyards.</title>
        <authorList>
            <person name="Tassone E.E."/>
        </authorList>
    </citation>
    <scope>NUCLEOTIDE SEQUENCE</scope>
</reference>
<evidence type="ECO:0000313" key="4">
    <source>
        <dbReference type="EMBL" id="JAS58391.1"/>
    </source>
</evidence>
<evidence type="ECO:0000259" key="2">
    <source>
        <dbReference type="Pfam" id="PF13842"/>
    </source>
</evidence>
<dbReference type="PANTHER" id="PTHR46599:SF3">
    <property type="entry name" value="PIGGYBAC TRANSPOSABLE ELEMENT-DERIVED PROTEIN 4"/>
    <property type="match status" value="1"/>
</dbReference>
<protein>
    <recommendedName>
        <fullName evidence="2">PiggyBac transposable element-derived protein 4 C-terminal zinc-finger domain-containing protein</fullName>
    </recommendedName>
</protein>
<dbReference type="PANTHER" id="PTHR46599">
    <property type="entry name" value="PIGGYBAC TRANSPOSABLE ELEMENT-DERIVED PROTEIN 4"/>
    <property type="match status" value="1"/>
</dbReference>